<dbReference type="CDD" id="cd00165">
    <property type="entry name" value="S4"/>
    <property type="match status" value="1"/>
</dbReference>
<dbReference type="InterPro" id="IPR036986">
    <property type="entry name" value="S4_RNA-bd_sf"/>
</dbReference>
<dbReference type="Pfam" id="PF01479">
    <property type="entry name" value="S4"/>
    <property type="match status" value="1"/>
</dbReference>
<evidence type="ECO:0000259" key="2">
    <source>
        <dbReference type="SMART" id="SM00363"/>
    </source>
</evidence>
<feature type="domain" description="RNA-binding S4" evidence="2">
    <location>
        <begin position="9"/>
        <end position="72"/>
    </location>
</feature>
<proteinExistence type="predicted"/>
<dbReference type="PROSITE" id="PS50889">
    <property type="entry name" value="S4"/>
    <property type="match status" value="1"/>
</dbReference>
<evidence type="ECO:0000313" key="4">
    <source>
        <dbReference type="Proteomes" id="UP000192455"/>
    </source>
</evidence>
<sequence length="101" mass="11089">MADPAAGKLRIDKWLWHARFFRTRSLAGKAVREGLVRLNSERITKPAQQVGEGDVLTFPRGRQVVVVRVVAPGLRRGPAEEARALFELLSPLPVPEPGPAS</sequence>
<dbReference type="InterPro" id="IPR002942">
    <property type="entry name" value="S4_RNA-bd"/>
</dbReference>
<dbReference type="GO" id="GO:0003723">
    <property type="term" value="F:RNA binding"/>
    <property type="evidence" value="ECO:0007669"/>
    <property type="project" value="UniProtKB-KW"/>
</dbReference>
<dbReference type="OrthoDB" id="9797176at2"/>
<organism evidence="3 4">
    <name type="scientific">Pontibaca methylaminivorans</name>
    <dbReference type="NCBI Taxonomy" id="515897"/>
    <lineage>
        <taxon>Bacteria</taxon>
        <taxon>Pseudomonadati</taxon>
        <taxon>Pseudomonadota</taxon>
        <taxon>Alphaproteobacteria</taxon>
        <taxon>Rhodobacterales</taxon>
        <taxon>Roseobacteraceae</taxon>
        <taxon>Pontibaca</taxon>
    </lineage>
</organism>
<protein>
    <submittedName>
        <fullName evidence="3">Ribosome-associated heat shock protein Hsp15</fullName>
    </submittedName>
</protein>
<dbReference type="Gene3D" id="3.10.290.10">
    <property type="entry name" value="RNA-binding S4 domain"/>
    <property type="match status" value="1"/>
</dbReference>
<gene>
    <name evidence="3" type="ORF">SAMN05421849_0712</name>
</gene>
<keyword evidence="4" id="KW-1185">Reference proteome</keyword>
<keyword evidence="3" id="KW-0346">Stress response</keyword>
<evidence type="ECO:0000313" key="3">
    <source>
        <dbReference type="EMBL" id="SIT77311.1"/>
    </source>
</evidence>
<name>A0A1R3WGH7_9RHOB</name>
<evidence type="ECO:0000256" key="1">
    <source>
        <dbReference type="PROSITE-ProRule" id="PRU00182"/>
    </source>
</evidence>
<reference evidence="3 4" key="1">
    <citation type="submission" date="2017-01" db="EMBL/GenBank/DDBJ databases">
        <authorList>
            <person name="Mah S.A."/>
            <person name="Swanson W.J."/>
            <person name="Moy G.W."/>
            <person name="Vacquier V.D."/>
        </authorList>
    </citation>
    <scope>NUCLEOTIDE SEQUENCE [LARGE SCALE GENOMIC DNA]</scope>
    <source>
        <strain evidence="3 4">DSM 21219</strain>
    </source>
</reference>
<dbReference type="SUPFAM" id="SSF55174">
    <property type="entry name" value="Alpha-L RNA-binding motif"/>
    <property type="match status" value="1"/>
</dbReference>
<accession>A0A1R3WGH7</accession>
<dbReference type="RefSeq" id="WP_076647450.1">
    <property type="nucleotide sequence ID" value="NZ_FTPS01000001.1"/>
</dbReference>
<dbReference type="STRING" id="515897.SAMN05421849_0712"/>
<keyword evidence="1" id="KW-0694">RNA-binding</keyword>
<dbReference type="SMART" id="SM00363">
    <property type="entry name" value="S4"/>
    <property type="match status" value="1"/>
</dbReference>
<dbReference type="Proteomes" id="UP000192455">
    <property type="component" value="Unassembled WGS sequence"/>
</dbReference>
<dbReference type="EMBL" id="FTPS01000001">
    <property type="protein sequence ID" value="SIT77311.1"/>
    <property type="molecule type" value="Genomic_DNA"/>
</dbReference>
<dbReference type="AlphaFoldDB" id="A0A1R3WGH7"/>